<proteinExistence type="predicted"/>
<dbReference type="Proteomes" id="UP001417504">
    <property type="component" value="Unassembled WGS sequence"/>
</dbReference>
<dbReference type="AlphaFoldDB" id="A0AAP0IJ05"/>
<evidence type="ECO:0000313" key="2">
    <source>
        <dbReference type="Proteomes" id="UP001417504"/>
    </source>
</evidence>
<gene>
    <name evidence="1" type="ORF">Sjap_015127</name>
</gene>
<reference evidence="1 2" key="1">
    <citation type="submission" date="2024-01" db="EMBL/GenBank/DDBJ databases">
        <title>Genome assemblies of Stephania.</title>
        <authorList>
            <person name="Yang L."/>
        </authorList>
    </citation>
    <scope>NUCLEOTIDE SEQUENCE [LARGE SCALE GENOMIC DNA]</scope>
    <source>
        <strain evidence="1">QJT</strain>
        <tissue evidence="1">Leaf</tissue>
    </source>
</reference>
<name>A0AAP0IJ05_9MAGN</name>
<sequence length="55" mass="6082">MVFRVLITVHIGEMTARETLAFSVRVQGVGAGHGKCYTVSFKELPKNLSSKESRD</sequence>
<comment type="caution">
    <text evidence="1">The sequence shown here is derived from an EMBL/GenBank/DDBJ whole genome shotgun (WGS) entry which is preliminary data.</text>
</comment>
<dbReference type="EMBL" id="JBBNAE010000006">
    <property type="protein sequence ID" value="KAK9116180.1"/>
    <property type="molecule type" value="Genomic_DNA"/>
</dbReference>
<accession>A0AAP0IJ05</accession>
<keyword evidence="2" id="KW-1185">Reference proteome</keyword>
<evidence type="ECO:0000313" key="1">
    <source>
        <dbReference type="EMBL" id="KAK9116180.1"/>
    </source>
</evidence>
<protein>
    <submittedName>
        <fullName evidence="1">Uncharacterized protein</fullName>
    </submittedName>
</protein>
<organism evidence="1 2">
    <name type="scientific">Stephania japonica</name>
    <dbReference type="NCBI Taxonomy" id="461633"/>
    <lineage>
        <taxon>Eukaryota</taxon>
        <taxon>Viridiplantae</taxon>
        <taxon>Streptophyta</taxon>
        <taxon>Embryophyta</taxon>
        <taxon>Tracheophyta</taxon>
        <taxon>Spermatophyta</taxon>
        <taxon>Magnoliopsida</taxon>
        <taxon>Ranunculales</taxon>
        <taxon>Menispermaceae</taxon>
        <taxon>Menispermoideae</taxon>
        <taxon>Cissampelideae</taxon>
        <taxon>Stephania</taxon>
    </lineage>
</organism>